<keyword evidence="1" id="KW-0812">Transmembrane</keyword>
<feature type="transmembrane region" description="Helical" evidence="1">
    <location>
        <begin position="491"/>
        <end position="511"/>
    </location>
</feature>
<dbReference type="RefSeq" id="WP_380426044.1">
    <property type="nucleotide sequence ID" value="NZ_JBHRZV010000032.1"/>
</dbReference>
<feature type="transmembrane region" description="Helical" evidence="1">
    <location>
        <begin position="438"/>
        <end position="457"/>
    </location>
</feature>
<dbReference type="InterPro" id="IPR056074">
    <property type="entry name" value="DUF7657"/>
</dbReference>
<feature type="transmembrane region" description="Helical" evidence="1">
    <location>
        <begin position="12"/>
        <end position="30"/>
    </location>
</feature>
<feature type="transmembrane region" description="Helical" evidence="1">
    <location>
        <begin position="411"/>
        <end position="431"/>
    </location>
</feature>
<name>A0ABV8CV87_9STRE</name>
<feature type="transmembrane region" description="Helical" evidence="1">
    <location>
        <begin position="225"/>
        <end position="243"/>
    </location>
</feature>
<keyword evidence="1" id="KW-1133">Transmembrane helix</keyword>
<feature type="transmembrane region" description="Helical" evidence="1">
    <location>
        <begin position="469"/>
        <end position="486"/>
    </location>
</feature>
<keyword evidence="5" id="KW-1185">Reference proteome</keyword>
<proteinExistence type="predicted"/>
<evidence type="ECO:0000313" key="5">
    <source>
        <dbReference type="Proteomes" id="UP001595807"/>
    </source>
</evidence>
<feature type="transmembrane region" description="Helical" evidence="1">
    <location>
        <begin position="371"/>
        <end position="391"/>
    </location>
</feature>
<feature type="transmembrane region" description="Helical" evidence="1">
    <location>
        <begin position="176"/>
        <end position="195"/>
    </location>
</feature>
<evidence type="ECO:0000259" key="3">
    <source>
        <dbReference type="Pfam" id="PF24677"/>
    </source>
</evidence>
<dbReference type="EMBL" id="JBHRZV010000032">
    <property type="protein sequence ID" value="MFC3927948.1"/>
    <property type="molecule type" value="Genomic_DNA"/>
</dbReference>
<feature type="domain" description="DUF7654" evidence="2">
    <location>
        <begin position="517"/>
        <end position="652"/>
    </location>
</feature>
<feature type="domain" description="DUF7657" evidence="3">
    <location>
        <begin position="10"/>
        <end position="428"/>
    </location>
</feature>
<feature type="transmembrane region" description="Helical" evidence="1">
    <location>
        <begin position="149"/>
        <end position="169"/>
    </location>
</feature>
<feature type="transmembrane region" description="Helical" evidence="1">
    <location>
        <begin position="201"/>
        <end position="216"/>
    </location>
</feature>
<accession>A0ABV8CV87</accession>
<comment type="caution">
    <text evidence="4">The sequence shown here is derived from an EMBL/GenBank/DDBJ whole genome shotgun (WGS) entry which is preliminary data.</text>
</comment>
<dbReference type="Pfam" id="PF24672">
    <property type="entry name" value="DUF7654"/>
    <property type="match status" value="1"/>
</dbReference>
<sequence>MFRSFAEILKYRYIIALICFFLGVSLNINGSSSLIWTNYGIKETVTGTQENLTVNEDNDSIKNWMPHLPDDEGIIFGIPRAIRSDEWLVQSSYFISQVNSDLNLINENYGESGLNMVVAYNSPVRHISIIGKPFNWGALFLDASHAMSWYWVSKVILYLLVSFEFLMILTQKNKFLSVLGSFAITYTPTIQWWFMQHLGDLAFFTMLAIVCIYHFFDSKRTLKKIIFASLLTISLIGFVLVIYPAFQVPFAYIIGLFFFVIFCQNIKNNVLTKIDFCIMGFSLLTVGLVIGVTLYQSWDALTASLGTVYPGSRVSTGGEIQLSQFLTIFSNVFLPFNFPNVLNQVELASSINFLPFMVILPFIFKIRDFKINWFPITLLIFCLVLAFYALLGIPVFVSKFTLFSFVTGNRAWQAMSVIAVWVTIWFVDFLWKNLESLRYILPLTLFILLILGIFTLRDTTLTSYISTKLMLLSLLIYGISFVAVLFKKKSLFVTLFLGMIFVSGFTVNPIVKGLDIIDDRSLSKSIKEIVNNDPEGTWVTDSNMLYNFPQMFGADSIDGVRFYPDFGEMNILDPEQGYEENWNRYSHVKVSLTTGQTTFSNSSPDVLDLGLNEDDLQKLGVDYVLTQRELEQLSSKFQLIYGPDKDGNRIYRFLGE</sequence>
<reference evidence="5" key="1">
    <citation type="journal article" date="2019" name="Int. J. Syst. Evol. Microbiol.">
        <title>The Global Catalogue of Microorganisms (GCM) 10K type strain sequencing project: providing services to taxonomists for standard genome sequencing and annotation.</title>
        <authorList>
            <consortium name="The Broad Institute Genomics Platform"/>
            <consortium name="The Broad Institute Genome Sequencing Center for Infectious Disease"/>
            <person name="Wu L."/>
            <person name="Ma J."/>
        </authorList>
    </citation>
    <scope>NUCLEOTIDE SEQUENCE [LARGE SCALE GENOMIC DNA]</scope>
    <source>
        <strain evidence="5">CCUG 67170</strain>
    </source>
</reference>
<evidence type="ECO:0000313" key="4">
    <source>
        <dbReference type="EMBL" id="MFC3927948.1"/>
    </source>
</evidence>
<keyword evidence="1" id="KW-0472">Membrane</keyword>
<evidence type="ECO:0000256" key="1">
    <source>
        <dbReference type="SAM" id="Phobius"/>
    </source>
</evidence>
<evidence type="ECO:0000259" key="2">
    <source>
        <dbReference type="Pfam" id="PF24672"/>
    </source>
</evidence>
<organism evidence="4 5">
    <name type="scientific">Streptococcus caprae</name>
    <dbReference type="NCBI Taxonomy" id="1640501"/>
    <lineage>
        <taxon>Bacteria</taxon>
        <taxon>Bacillati</taxon>
        <taxon>Bacillota</taxon>
        <taxon>Bacilli</taxon>
        <taxon>Lactobacillales</taxon>
        <taxon>Streptococcaceae</taxon>
        <taxon>Streptococcus</taxon>
    </lineage>
</organism>
<dbReference type="Proteomes" id="UP001595807">
    <property type="component" value="Unassembled WGS sequence"/>
</dbReference>
<dbReference type="Pfam" id="PF24677">
    <property type="entry name" value="DUF7657"/>
    <property type="match status" value="1"/>
</dbReference>
<feature type="transmembrane region" description="Helical" evidence="1">
    <location>
        <begin position="278"/>
        <end position="298"/>
    </location>
</feature>
<protein>
    <recommendedName>
        <fullName evidence="6">Glycosyltransferase RgtA/B/C/D-like domain-containing protein</fullName>
    </recommendedName>
</protein>
<gene>
    <name evidence="4" type="ORF">ACFORF_04925</name>
</gene>
<dbReference type="InterPro" id="IPR056071">
    <property type="entry name" value="DUF7654"/>
</dbReference>
<evidence type="ECO:0008006" key="6">
    <source>
        <dbReference type="Google" id="ProtNLM"/>
    </source>
</evidence>
<feature type="transmembrane region" description="Helical" evidence="1">
    <location>
        <begin position="249"/>
        <end position="266"/>
    </location>
</feature>
<feature type="transmembrane region" description="Helical" evidence="1">
    <location>
        <begin position="347"/>
        <end position="364"/>
    </location>
</feature>